<dbReference type="Pfam" id="PF20434">
    <property type="entry name" value="BD-FAE"/>
    <property type="match status" value="1"/>
</dbReference>
<dbReference type="SUPFAM" id="SSF53474">
    <property type="entry name" value="alpha/beta-Hydrolases"/>
    <property type="match status" value="2"/>
</dbReference>
<name>A0A5C5ZDB4_9BACT</name>
<dbReference type="SUPFAM" id="SSF51445">
    <property type="entry name" value="(Trans)glycosidases"/>
    <property type="match status" value="1"/>
</dbReference>
<dbReference type="PANTHER" id="PTHR34983:SF1">
    <property type="entry name" value="ARABINOGALACTAN ENDO-BETA-1,4-GALACTANASE A"/>
    <property type="match status" value="1"/>
</dbReference>
<sequence>MHQLVSKTALAVGILLAPGLMEGARADSSGAGVPDDERPLIGADISWAPSQEERGTKFSDQGVEKDVLEILADHQFNWIRLRLFVDPTAENGYSKQGHCGLEQTLAMAKRVEAAGMKLLLDFHYSDTWADPGKQFTPAAWQGLSDDELADKVSEYTSVVLQRFQEAGVAPEMVQIGNEIHNGFLWPQGQIKNSPGAFGLLLRRASEAVRAADPNIKIMVHPALGGDNGRSVRFFDLVLSHDVEFDVIGQSYYPKHHGTLQQLEDNLTDLAQRYRKPIVVVEYQEHRREVNEIVRDLPDQLGWGTFIWEATSPQWGGLFDRGGATTDKIDIYPAFVAGEAPPATPEPQAAAIEITRDIAYRAGDSDAWRLDLAEPADRTEEPRPALVIVHGGGWRAGSKSVDVFQKMMTDYAKLGYVTINVEYRLLDEAPFPACIEDVKCAVRWLRAHAEEHHVDPNRIGAYGHSAGAHLALMLAMAPESARLEGDGGWDEYSSVVNAAAAGSPPTELGRDVPMAKPEWWPIGYLAADTPPLLLIQGSDDRIVRASLTDDFVEKMRAAGAEIEYLRIEGGRHGVAYGESLETTAPAIEQFFAKHLRPLAPKPTQSSATKKPAVVVIEQGGTGPYPAVATEDNALPGMTLFRPRDLSPFGADQKLPILLWGNGACANTTQEHKNFLNEIASHGYLVLAIGLLDQIEHRDESSRQRTSSDQLLKALDWILAENQATESEYYGRVDATQVAAMGMSCGGLQAIEISGDPRVSTTVVCNSGVLPDPSPMPAMPALTKDRLKDFHAPVLYLMGGPSDIAYNNAMDDFRRVEHVPIVMANLDVGHAGTYAKPHGGEFTGVARAWLDWQLKGDNEASQWFVGEQSKLSKSADWTIETKNFDD</sequence>
<dbReference type="Gene3D" id="3.20.20.80">
    <property type="entry name" value="Glycosidases"/>
    <property type="match status" value="1"/>
</dbReference>
<protein>
    <recommendedName>
        <fullName evidence="3 6">Arabinogalactan endo-beta-1,4-galactanase</fullName>
        <ecNumber evidence="3 6">3.2.1.89</ecNumber>
    </recommendedName>
</protein>
<dbReference type="InterPro" id="IPR041127">
    <property type="entry name" value="PET_hydrolase/cutinase-like"/>
</dbReference>
<keyword evidence="10" id="KW-1185">Reference proteome</keyword>
<evidence type="ECO:0000256" key="1">
    <source>
        <dbReference type="ARBA" id="ARBA00001695"/>
    </source>
</evidence>
<dbReference type="InterPro" id="IPR049492">
    <property type="entry name" value="BD-FAE-like_dom"/>
</dbReference>
<dbReference type="InterPro" id="IPR011683">
    <property type="entry name" value="Glyco_hydro_53"/>
</dbReference>
<dbReference type="Proteomes" id="UP000318478">
    <property type="component" value="Unassembled WGS sequence"/>
</dbReference>
<dbReference type="EMBL" id="SJPO01000001">
    <property type="protein sequence ID" value="TWT85409.1"/>
    <property type="molecule type" value="Genomic_DNA"/>
</dbReference>
<evidence type="ECO:0000313" key="9">
    <source>
        <dbReference type="EMBL" id="TWT85409.1"/>
    </source>
</evidence>
<dbReference type="Pfam" id="PF07745">
    <property type="entry name" value="Glyco_hydro_53"/>
    <property type="match status" value="1"/>
</dbReference>
<evidence type="ECO:0000256" key="3">
    <source>
        <dbReference type="ARBA" id="ARBA00012556"/>
    </source>
</evidence>
<dbReference type="GO" id="GO:0015926">
    <property type="term" value="F:glucosidase activity"/>
    <property type="evidence" value="ECO:0007669"/>
    <property type="project" value="InterPro"/>
</dbReference>
<feature type="domain" description="PET hydrolase/cutinase-like" evidence="7">
    <location>
        <begin position="676"/>
        <end position="747"/>
    </location>
</feature>
<evidence type="ECO:0000313" key="10">
    <source>
        <dbReference type="Proteomes" id="UP000318478"/>
    </source>
</evidence>
<evidence type="ECO:0000256" key="2">
    <source>
        <dbReference type="ARBA" id="ARBA00010687"/>
    </source>
</evidence>
<dbReference type="EC" id="3.2.1.89" evidence="3 6"/>
<gene>
    <name evidence="9" type="primary">ganB</name>
    <name evidence="9" type="ORF">Pla123a_02160</name>
</gene>
<comment type="catalytic activity">
    <reaction evidence="1 6">
        <text>The enzyme specifically hydrolyzes (1-&gt;4)-beta-D-galactosidic linkages in type I arabinogalactans.</text>
        <dbReference type="EC" id="3.2.1.89"/>
    </reaction>
</comment>
<dbReference type="AlphaFoldDB" id="A0A5C5ZDB4"/>
<keyword evidence="5 6" id="KW-0326">Glycosidase</keyword>
<dbReference type="InterPro" id="IPR029058">
    <property type="entry name" value="AB_hydrolase_fold"/>
</dbReference>
<evidence type="ECO:0000256" key="5">
    <source>
        <dbReference type="ARBA" id="ARBA00023295"/>
    </source>
</evidence>
<dbReference type="GO" id="GO:0045490">
    <property type="term" value="P:pectin catabolic process"/>
    <property type="evidence" value="ECO:0007669"/>
    <property type="project" value="TreeGrafter"/>
</dbReference>
<evidence type="ECO:0000259" key="8">
    <source>
        <dbReference type="Pfam" id="PF20434"/>
    </source>
</evidence>
<feature type="domain" description="BD-FAE-like" evidence="8">
    <location>
        <begin position="369"/>
        <end position="507"/>
    </location>
</feature>
<accession>A0A5C5ZDB4</accession>
<dbReference type="RefSeq" id="WP_146583675.1">
    <property type="nucleotide sequence ID" value="NZ_SJPO01000001.1"/>
</dbReference>
<dbReference type="OrthoDB" id="265201at2"/>
<evidence type="ECO:0000259" key="7">
    <source>
        <dbReference type="Pfam" id="PF12740"/>
    </source>
</evidence>
<dbReference type="Pfam" id="PF12740">
    <property type="entry name" value="PETase"/>
    <property type="match status" value="1"/>
</dbReference>
<proteinExistence type="inferred from homology"/>
<comment type="caution">
    <text evidence="9">The sequence shown here is derived from an EMBL/GenBank/DDBJ whole genome shotgun (WGS) entry which is preliminary data.</text>
</comment>
<dbReference type="Gene3D" id="3.40.50.1820">
    <property type="entry name" value="alpha/beta hydrolase"/>
    <property type="match status" value="2"/>
</dbReference>
<organism evidence="9 10">
    <name type="scientific">Posidoniimonas polymericola</name>
    <dbReference type="NCBI Taxonomy" id="2528002"/>
    <lineage>
        <taxon>Bacteria</taxon>
        <taxon>Pseudomonadati</taxon>
        <taxon>Planctomycetota</taxon>
        <taxon>Planctomycetia</taxon>
        <taxon>Pirellulales</taxon>
        <taxon>Lacipirellulaceae</taxon>
        <taxon>Posidoniimonas</taxon>
    </lineage>
</organism>
<evidence type="ECO:0000256" key="4">
    <source>
        <dbReference type="ARBA" id="ARBA00022801"/>
    </source>
</evidence>
<dbReference type="PANTHER" id="PTHR34983">
    <property type="entry name" value="ARABINOGALACTAN ENDO-BETA-1,4-GALACTANASE A"/>
    <property type="match status" value="1"/>
</dbReference>
<comment type="similarity">
    <text evidence="2 6">Belongs to the glycosyl hydrolase 53 family.</text>
</comment>
<evidence type="ECO:0000256" key="6">
    <source>
        <dbReference type="RuleBase" id="RU361192"/>
    </source>
</evidence>
<dbReference type="InterPro" id="IPR017853">
    <property type="entry name" value="GH"/>
</dbReference>
<keyword evidence="4 6" id="KW-0378">Hydrolase</keyword>
<dbReference type="GO" id="GO:0031218">
    <property type="term" value="F:arabinogalactan endo-1,4-beta-galactosidase activity"/>
    <property type="evidence" value="ECO:0007669"/>
    <property type="project" value="UniProtKB-EC"/>
</dbReference>
<reference evidence="9 10" key="1">
    <citation type="submission" date="2019-02" db="EMBL/GenBank/DDBJ databases">
        <title>Deep-cultivation of Planctomycetes and their phenomic and genomic characterization uncovers novel biology.</title>
        <authorList>
            <person name="Wiegand S."/>
            <person name="Jogler M."/>
            <person name="Boedeker C."/>
            <person name="Pinto D."/>
            <person name="Vollmers J."/>
            <person name="Rivas-Marin E."/>
            <person name="Kohn T."/>
            <person name="Peeters S.H."/>
            <person name="Heuer A."/>
            <person name="Rast P."/>
            <person name="Oberbeckmann S."/>
            <person name="Bunk B."/>
            <person name="Jeske O."/>
            <person name="Meyerdierks A."/>
            <person name="Storesund J.E."/>
            <person name="Kallscheuer N."/>
            <person name="Luecker S."/>
            <person name="Lage O.M."/>
            <person name="Pohl T."/>
            <person name="Merkel B.J."/>
            <person name="Hornburger P."/>
            <person name="Mueller R.-W."/>
            <person name="Bruemmer F."/>
            <person name="Labrenz M."/>
            <person name="Spormann A.M."/>
            <person name="Op Den Camp H."/>
            <person name="Overmann J."/>
            <person name="Amann R."/>
            <person name="Jetten M.S.M."/>
            <person name="Mascher T."/>
            <person name="Medema M.H."/>
            <person name="Devos D.P."/>
            <person name="Kaster A.-K."/>
            <person name="Ovreas L."/>
            <person name="Rohde M."/>
            <person name="Galperin M.Y."/>
            <person name="Jogler C."/>
        </authorList>
    </citation>
    <scope>NUCLEOTIDE SEQUENCE [LARGE SCALE GENOMIC DNA]</scope>
    <source>
        <strain evidence="9 10">Pla123a</strain>
    </source>
</reference>